<dbReference type="InterPro" id="IPR052550">
    <property type="entry name" value="Pyrimidine_5'-ntase_YjjG"/>
</dbReference>
<dbReference type="NCBIfam" id="TIGR02254">
    <property type="entry name" value="YjjG_YfnB"/>
    <property type="match status" value="1"/>
</dbReference>
<evidence type="ECO:0000313" key="2">
    <source>
        <dbReference type="Proteomes" id="UP000184038"/>
    </source>
</evidence>
<dbReference type="Gene3D" id="3.40.50.1000">
    <property type="entry name" value="HAD superfamily/HAD-like"/>
    <property type="match status" value="1"/>
</dbReference>
<dbReference type="SUPFAM" id="SSF56784">
    <property type="entry name" value="HAD-like"/>
    <property type="match status" value="1"/>
</dbReference>
<dbReference type="PANTHER" id="PTHR47478:SF1">
    <property type="entry name" value="PYRIMIDINE 5'-NUCLEOTIDASE YJJG"/>
    <property type="match status" value="1"/>
</dbReference>
<dbReference type="STRING" id="1120996.SAMN02746066_03790"/>
<evidence type="ECO:0000313" key="1">
    <source>
        <dbReference type="EMBL" id="SHM89822.1"/>
    </source>
</evidence>
<dbReference type="PANTHER" id="PTHR47478">
    <property type="match status" value="1"/>
</dbReference>
<keyword evidence="2" id="KW-1185">Reference proteome</keyword>
<dbReference type="InterPro" id="IPR011951">
    <property type="entry name" value="HAD-SF_hydro_IA_YjjG/PynA"/>
</dbReference>
<dbReference type="Pfam" id="PF13419">
    <property type="entry name" value="HAD_2"/>
    <property type="match status" value="1"/>
</dbReference>
<dbReference type="CDD" id="cd04305">
    <property type="entry name" value="HAD_Neu5Ac-Pase_like"/>
    <property type="match status" value="1"/>
</dbReference>
<dbReference type="SFLD" id="SFLDG01129">
    <property type="entry name" value="C1.5:_HAD__Beta-PGM__Phosphata"/>
    <property type="match status" value="1"/>
</dbReference>
<dbReference type="InterPro" id="IPR041492">
    <property type="entry name" value="HAD_2"/>
</dbReference>
<dbReference type="InterPro" id="IPR023198">
    <property type="entry name" value="PGP-like_dom2"/>
</dbReference>
<reference evidence="1 2" key="1">
    <citation type="submission" date="2016-11" db="EMBL/GenBank/DDBJ databases">
        <authorList>
            <person name="Jaros S."/>
            <person name="Januszkiewicz K."/>
            <person name="Wedrychowicz H."/>
        </authorList>
    </citation>
    <scope>NUCLEOTIDE SEQUENCE [LARGE SCALE GENOMIC DNA]</scope>
    <source>
        <strain evidence="1 2">DSM 15930</strain>
    </source>
</reference>
<dbReference type="GO" id="GO:0008253">
    <property type="term" value="F:5'-nucleotidase activity"/>
    <property type="evidence" value="ECO:0007669"/>
    <property type="project" value="InterPro"/>
</dbReference>
<dbReference type="AlphaFoldDB" id="A0A1M7MHC5"/>
<dbReference type="NCBIfam" id="TIGR01549">
    <property type="entry name" value="HAD-SF-IA-v1"/>
    <property type="match status" value="1"/>
</dbReference>
<dbReference type="Gene3D" id="1.10.150.240">
    <property type="entry name" value="Putative phosphatase, domain 2"/>
    <property type="match status" value="1"/>
</dbReference>
<dbReference type="OrthoDB" id="9802350at2"/>
<keyword evidence="1" id="KW-0378">Hydrolase</keyword>
<dbReference type="InterPro" id="IPR006439">
    <property type="entry name" value="HAD-SF_hydro_IA"/>
</dbReference>
<protein>
    <submittedName>
        <fullName evidence="1">Putative hydrolase of the HAD superfamily</fullName>
    </submittedName>
</protein>
<gene>
    <name evidence="1" type="ORF">SAMN02746066_03790</name>
</gene>
<dbReference type="EMBL" id="FRCP01000021">
    <property type="protein sequence ID" value="SHM89822.1"/>
    <property type="molecule type" value="Genomic_DNA"/>
</dbReference>
<dbReference type="NCBIfam" id="NF006976">
    <property type="entry name" value="PRK09449.1"/>
    <property type="match status" value="1"/>
</dbReference>
<accession>A0A1M7MHC5</accession>
<sequence>MNYEVILFDADETLFDFEKSEREAFKNAMLEFGIQYDENYHLKIYQVINTAIWKEFEEGLITQEKLKVERFERLSTKLNLEFDASQFAKSYMKHLADASFLFENSLELVETLHKDYTLSIVTNGLTSVQEKRIRKSVIAPYFKDIVISEEIGVSKPNKEIFAHALKGINQVDKSKVIMIGDSLTSDIQGGINFEIDTCWYNPNKLVNETGIKPTYEINDLKDLPDLLANPQKYNY</sequence>
<organism evidence="1 2">
    <name type="scientific">Anaerosporobacter mobilis DSM 15930</name>
    <dbReference type="NCBI Taxonomy" id="1120996"/>
    <lineage>
        <taxon>Bacteria</taxon>
        <taxon>Bacillati</taxon>
        <taxon>Bacillota</taxon>
        <taxon>Clostridia</taxon>
        <taxon>Lachnospirales</taxon>
        <taxon>Lachnospiraceae</taxon>
        <taxon>Anaerosporobacter</taxon>
    </lineage>
</organism>
<dbReference type="SFLD" id="SFLDS00003">
    <property type="entry name" value="Haloacid_Dehalogenase"/>
    <property type="match status" value="1"/>
</dbReference>
<proteinExistence type="predicted"/>
<dbReference type="RefSeq" id="WP_073290261.1">
    <property type="nucleotide sequence ID" value="NZ_FRCP01000021.1"/>
</dbReference>
<dbReference type="SFLD" id="SFLDG01135">
    <property type="entry name" value="C1.5.6:_HAD__Beta-PGM__Phospha"/>
    <property type="match status" value="1"/>
</dbReference>
<dbReference type="InterPro" id="IPR036412">
    <property type="entry name" value="HAD-like_sf"/>
</dbReference>
<dbReference type="Proteomes" id="UP000184038">
    <property type="component" value="Unassembled WGS sequence"/>
</dbReference>
<name>A0A1M7MHC5_9FIRM</name>
<dbReference type="InterPro" id="IPR023214">
    <property type="entry name" value="HAD_sf"/>
</dbReference>